<name>A0A383A6H1_9ZZZZ</name>
<sequence>MRIPTVIPAAPTLISILRRKERNLGCSRPASTQIPRRYAPRNDKRPS</sequence>
<proteinExistence type="predicted"/>
<evidence type="ECO:0000313" key="2">
    <source>
        <dbReference type="EMBL" id="SVE03392.1"/>
    </source>
</evidence>
<accession>A0A383A6H1</accession>
<evidence type="ECO:0000256" key="1">
    <source>
        <dbReference type="SAM" id="MobiDB-lite"/>
    </source>
</evidence>
<dbReference type="AlphaFoldDB" id="A0A383A6H1"/>
<reference evidence="2" key="1">
    <citation type="submission" date="2018-05" db="EMBL/GenBank/DDBJ databases">
        <authorList>
            <person name="Lanie J.A."/>
            <person name="Ng W.-L."/>
            <person name="Kazmierczak K.M."/>
            <person name="Andrzejewski T.M."/>
            <person name="Davidsen T.M."/>
            <person name="Wayne K.J."/>
            <person name="Tettelin H."/>
            <person name="Glass J.I."/>
            <person name="Rusch D."/>
            <person name="Podicherti R."/>
            <person name="Tsui H.-C.T."/>
            <person name="Winkler M.E."/>
        </authorList>
    </citation>
    <scope>NUCLEOTIDE SEQUENCE</scope>
</reference>
<organism evidence="2">
    <name type="scientific">marine metagenome</name>
    <dbReference type="NCBI Taxonomy" id="408172"/>
    <lineage>
        <taxon>unclassified sequences</taxon>
        <taxon>metagenomes</taxon>
        <taxon>ecological metagenomes</taxon>
    </lineage>
</organism>
<protein>
    <submittedName>
        <fullName evidence="2">Uncharacterized protein</fullName>
    </submittedName>
</protein>
<dbReference type="EMBL" id="UINC01189623">
    <property type="protein sequence ID" value="SVE03392.1"/>
    <property type="molecule type" value="Genomic_DNA"/>
</dbReference>
<feature type="region of interest" description="Disordered" evidence="1">
    <location>
        <begin position="24"/>
        <end position="47"/>
    </location>
</feature>
<gene>
    <name evidence="2" type="ORF">METZ01_LOCUS456246</name>
</gene>